<dbReference type="Proteomes" id="UP000219465">
    <property type="component" value="Unassembled WGS sequence"/>
</dbReference>
<dbReference type="RefSeq" id="WP_179759123.1">
    <property type="nucleotide sequence ID" value="NZ_OCPC01000006.1"/>
</dbReference>
<sequence>MAKGQMKSNKEVRKPKKDKAAVKATAAVGTAVKQLETNPFQKKAKK</sequence>
<feature type="region of interest" description="Disordered" evidence="1">
    <location>
        <begin position="1"/>
        <end position="23"/>
    </location>
</feature>
<protein>
    <submittedName>
        <fullName evidence="2">Uncharacterized protein</fullName>
    </submittedName>
</protein>
<name>A0A286IGZ0_9HYPH</name>
<dbReference type="EMBL" id="OCPC01000006">
    <property type="protein sequence ID" value="SOE18916.1"/>
    <property type="molecule type" value="Genomic_DNA"/>
</dbReference>
<organism evidence="2 3">
    <name type="scientific">Hoeflea halophila</name>
    <dbReference type="NCBI Taxonomy" id="714899"/>
    <lineage>
        <taxon>Bacteria</taxon>
        <taxon>Pseudomonadati</taxon>
        <taxon>Pseudomonadota</taxon>
        <taxon>Alphaproteobacteria</taxon>
        <taxon>Hyphomicrobiales</taxon>
        <taxon>Rhizobiaceae</taxon>
        <taxon>Hoeflea</taxon>
    </lineage>
</organism>
<proteinExistence type="predicted"/>
<accession>A0A286IGZ0</accession>
<evidence type="ECO:0000313" key="3">
    <source>
        <dbReference type="Proteomes" id="UP000219465"/>
    </source>
</evidence>
<reference evidence="3" key="1">
    <citation type="submission" date="2017-08" db="EMBL/GenBank/DDBJ databases">
        <authorList>
            <person name="Varghese N."/>
            <person name="Submissions S."/>
        </authorList>
    </citation>
    <scope>NUCLEOTIDE SEQUENCE [LARGE SCALE GENOMIC DNA]</scope>
    <source>
        <strain evidence="3">KCTC 23107</strain>
    </source>
</reference>
<dbReference type="AlphaFoldDB" id="A0A286IGZ0"/>
<evidence type="ECO:0000256" key="1">
    <source>
        <dbReference type="SAM" id="MobiDB-lite"/>
    </source>
</evidence>
<keyword evidence="3" id="KW-1185">Reference proteome</keyword>
<evidence type="ECO:0000313" key="2">
    <source>
        <dbReference type="EMBL" id="SOE18916.1"/>
    </source>
</evidence>
<gene>
    <name evidence="2" type="ORF">SAMN05877838_3861</name>
</gene>